<accession>A0AAD7XII9</accession>
<dbReference type="AlphaFoldDB" id="A0AAD7XII9"/>
<reference evidence="2" key="1">
    <citation type="submission" date="2023-01" db="EMBL/GenBank/DDBJ databases">
        <title>Metagenome sequencing of chrysophaentin producing Chrysophaeum taylorii.</title>
        <authorList>
            <person name="Davison J."/>
            <person name="Bewley C."/>
        </authorList>
    </citation>
    <scope>NUCLEOTIDE SEQUENCE</scope>
    <source>
        <strain evidence="2">NIES-1699</strain>
    </source>
</reference>
<dbReference type="InterPro" id="IPR042099">
    <property type="entry name" value="ANL_N_sf"/>
</dbReference>
<name>A0AAD7XII9_9STRA</name>
<proteinExistence type="predicted"/>
<feature type="domain" description="AMP-dependent synthetase/ligase" evidence="1">
    <location>
        <begin position="25"/>
        <end position="137"/>
    </location>
</feature>
<dbReference type="SUPFAM" id="SSF56801">
    <property type="entry name" value="Acetyl-CoA synthetase-like"/>
    <property type="match status" value="1"/>
</dbReference>
<dbReference type="Gene3D" id="3.30.300.30">
    <property type="match status" value="1"/>
</dbReference>
<dbReference type="EMBL" id="JAQMWT010000551">
    <property type="protein sequence ID" value="KAJ8599656.1"/>
    <property type="molecule type" value="Genomic_DNA"/>
</dbReference>
<dbReference type="Proteomes" id="UP001230188">
    <property type="component" value="Unassembled WGS sequence"/>
</dbReference>
<comment type="caution">
    <text evidence="2">The sequence shown here is derived from an EMBL/GenBank/DDBJ whole genome shotgun (WGS) entry which is preliminary data.</text>
</comment>
<feature type="non-terminal residue" evidence="2">
    <location>
        <position position="1"/>
    </location>
</feature>
<sequence length="637" mass="69746">MTSSRPRWWRPWSDEVRWQGQARKTAAALDDETFLTWLDGAGAEAANVSYGEVWSRSAFVGEWLLKEDVGLAPSDRAMLVYAQGPEFFVAFVACLRAGVLAVPNCPPDPANLGLEKLDLVATTCGAQVGLADSVVDKLRATTSTWHAVRRWHSTEASILMRRGFKQVVTTSSNTSRANHPFARAVTSIKAPAVSTNPPRTPLPSFNSRLARQGECLSRRPEYLDCFFRDPKGVTISHGNMWQNLNDVFLPMQRRSLDVRLGEARSTRLNNLHDASERVVAVSWLPHFHDLGLIATLMGPFCAGYHMVNFSALSFLADPLAWLRAVSHYKALWTAAPDFAYQLCTKRAARADVSDVDLGCVSHLICGAGQRCMPSILREFAAYFGARCNLPDEGNCDIFAPVYGLAEHVASTCGETTGIFTSRRRPDLASCGSEFLIDVLVVDADTRRVVSDGSPGEVWLSSGSIAQGYWGEPPELSAETFRARVDPDDGKVYLRTGDEAFIEDGRLFICGRIKDLIVIAGEKYYSDDVEIAAATEAAADAARPGCTAAFAVPSNDDDGECLLCVVLEVRDNAESKCKTLAPTLSTSVAKAVGLRPRRVVFIRQETILKTTSGKLRRRAIRDALLAEELQVVFDSNPT</sequence>
<feature type="domain" description="AMP-dependent synthetase/ligase" evidence="1">
    <location>
        <begin position="230"/>
        <end position="469"/>
    </location>
</feature>
<evidence type="ECO:0000313" key="3">
    <source>
        <dbReference type="Proteomes" id="UP001230188"/>
    </source>
</evidence>
<keyword evidence="3" id="KW-1185">Reference proteome</keyword>
<dbReference type="InterPro" id="IPR000873">
    <property type="entry name" value="AMP-dep_synth/lig_dom"/>
</dbReference>
<gene>
    <name evidence="2" type="ORF">CTAYLR_005402</name>
</gene>
<evidence type="ECO:0000259" key="1">
    <source>
        <dbReference type="Pfam" id="PF00501"/>
    </source>
</evidence>
<protein>
    <recommendedName>
        <fullName evidence="1">AMP-dependent synthetase/ligase domain-containing protein</fullName>
    </recommendedName>
</protein>
<organism evidence="2 3">
    <name type="scientific">Chrysophaeum taylorii</name>
    <dbReference type="NCBI Taxonomy" id="2483200"/>
    <lineage>
        <taxon>Eukaryota</taxon>
        <taxon>Sar</taxon>
        <taxon>Stramenopiles</taxon>
        <taxon>Ochrophyta</taxon>
        <taxon>Pelagophyceae</taxon>
        <taxon>Pelagomonadales</taxon>
        <taxon>Pelagomonadaceae</taxon>
        <taxon>Chrysophaeum</taxon>
    </lineage>
</organism>
<dbReference type="Pfam" id="PF00501">
    <property type="entry name" value="AMP-binding"/>
    <property type="match status" value="2"/>
</dbReference>
<evidence type="ECO:0000313" key="2">
    <source>
        <dbReference type="EMBL" id="KAJ8599656.1"/>
    </source>
</evidence>
<dbReference type="PANTHER" id="PTHR22754">
    <property type="entry name" value="DISCO-INTERACTING PROTEIN 2 DIP2 -RELATED"/>
    <property type="match status" value="1"/>
</dbReference>
<dbReference type="PANTHER" id="PTHR22754:SF32">
    <property type="entry name" value="DISCO-INTERACTING PROTEIN 2"/>
    <property type="match status" value="1"/>
</dbReference>
<dbReference type="InterPro" id="IPR045851">
    <property type="entry name" value="AMP-bd_C_sf"/>
</dbReference>
<dbReference type="Gene3D" id="3.40.50.12780">
    <property type="entry name" value="N-terminal domain of ligase-like"/>
    <property type="match status" value="2"/>
</dbReference>